<reference evidence="1 2" key="1">
    <citation type="submission" date="2023-10" db="EMBL/GenBank/DDBJ databases">
        <title>Genomes of two closely related lineages of the louse Polyplax serrata with different host specificities.</title>
        <authorList>
            <person name="Martinu J."/>
            <person name="Tarabai H."/>
            <person name="Stefka J."/>
            <person name="Hypsa V."/>
        </authorList>
    </citation>
    <scope>NUCLEOTIDE SEQUENCE [LARGE SCALE GENOMIC DNA]</scope>
    <source>
        <strain evidence="1">HR10_N</strain>
    </source>
</reference>
<accession>A0AAN8NQD5</accession>
<name>A0AAN8NQD5_POLSC</name>
<dbReference type="Proteomes" id="UP001372834">
    <property type="component" value="Unassembled WGS sequence"/>
</dbReference>
<dbReference type="EMBL" id="JAWJWE010000038">
    <property type="protein sequence ID" value="KAK6623531.1"/>
    <property type="molecule type" value="Genomic_DNA"/>
</dbReference>
<evidence type="ECO:0000313" key="1">
    <source>
        <dbReference type="EMBL" id="KAK6623531.1"/>
    </source>
</evidence>
<protein>
    <submittedName>
        <fullName evidence="1">Uncharacterized protein</fullName>
    </submittedName>
</protein>
<evidence type="ECO:0000313" key="2">
    <source>
        <dbReference type="Proteomes" id="UP001372834"/>
    </source>
</evidence>
<sequence length="146" mass="16266">MTWKNLDGSAGVIGAAPDGVGEGSLLFHSVRPPPVEENSLQMRLSFYFQIVEDCKLSLDCAKLTGEKRKAEDCDVNKDLKKTSQFPFAPPLPIFCFLLKERKRADGGLASATALPEIWLKECRRVADCESGWYPSYQKTTLSETYV</sequence>
<proteinExistence type="predicted"/>
<dbReference type="AlphaFoldDB" id="A0AAN8NQD5"/>
<organism evidence="1 2">
    <name type="scientific">Polyplax serrata</name>
    <name type="common">Common mouse louse</name>
    <dbReference type="NCBI Taxonomy" id="468196"/>
    <lineage>
        <taxon>Eukaryota</taxon>
        <taxon>Metazoa</taxon>
        <taxon>Ecdysozoa</taxon>
        <taxon>Arthropoda</taxon>
        <taxon>Hexapoda</taxon>
        <taxon>Insecta</taxon>
        <taxon>Pterygota</taxon>
        <taxon>Neoptera</taxon>
        <taxon>Paraneoptera</taxon>
        <taxon>Psocodea</taxon>
        <taxon>Troctomorpha</taxon>
        <taxon>Phthiraptera</taxon>
        <taxon>Anoplura</taxon>
        <taxon>Polyplacidae</taxon>
        <taxon>Polyplax</taxon>
    </lineage>
</organism>
<comment type="caution">
    <text evidence="1">The sequence shown here is derived from an EMBL/GenBank/DDBJ whole genome shotgun (WGS) entry which is preliminary data.</text>
</comment>
<gene>
    <name evidence="1" type="ORF">RUM43_009383</name>
</gene>